<reference evidence="1 2" key="1">
    <citation type="submission" date="2018-03" db="EMBL/GenBank/DDBJ databases">
        <title>Draft genome of Deinococcus sp. OD32.</title>
        <authorList>
            <person name="Wang X.-P."/>
            <person name="Du Z.-J."/>
        </authorList>
    </citation>
    <scope>NUCLEOTIDE SEQUENCE [LARGE SCALE GENOMIC DNA]</scope>
    <source>
        <strain evidence="1 2">OD32</strain>
    </source>
</reference>
<gene>
    <name evidence="1" type="ORF">C8263_11960</name>
</gene>
<dbReference type="RefSeq" id="WP_107138368.1">
    <property type="nucleotide sequence ID" value="NZ_PYSV01000011.1"/>
</dbReference>
<dbReference type="InterPro" id="IPR015141">
    <property type="entry name" value="PLipase_A2_prok/fun"/>
</dbReference>
<dbReference type="Pfam" id="PF09056">
    <property type="entry name" value="Phospholip_A2_3"/>
    <property type="match status" value="1"/>
</dbReference>
<dbReference type="OrthoDB" id="290927at2"/>
<comment type="caution">
    <text evidence="1">The sequence shown here is derived from an EMBL/GenBank/DDBJ whole genome shotgun (WGS) entry which is preliminary data.</text>
</comment>
<evidence type="ECO:0000313" key="2">
    <source>
        <dbReference type="Proteomes" id="UP000240317"/>
    </source>
</evidence>
<evidence type="ECO:0000313" key="1">
    <source>
        <dbReference type="EMBL" id="PTA67547.1"/>
    </source>
</evidence>
<dbReference type="GO" id="GO:0004623">
    <property type="term" value="F:phospholipase A2 activity"/>
    <property type="evidence" value="ECO:0007669"/>
    <property type="project" value="InterPro"/>
</dbReference>
<dbReference type="SUPFAM" id="SSF48619">
    <property type="entry name" value="Phospholipase A2, PLA2"/>
    <property type="match status" value="1"/>
</dbReference>
<dbReference type="Gene3D" id="1.20.90.10">
    <property type="entry name" value="Phospholipase A2 domain"/>
    <property type="match status" value="1"/>
</dbReference>
<dbReference type="AlphaFoldDB" id="A0A2T3W6P1"/>
<organism evidence="1 2">
    <name type="scientific">Deinococcus arcticus</name>
    <dbReference type="NCBI Taxonomy" id="2136176"/>
    <lineage>
        <taxon>Bacteria</taxon>
        <taxon>Thermotogati</taxon>
        <taxon>Deinococcota</taxon>
        <taxon>Deinococci</taxon>
        <taxon>Deinococcales</taxon>
        <taxon>Deinococcaceae</taxon>
        <taxon>Deinococcus</taxon>
    </lineage>
</organism>
<dbReference type="InterPro" id="IPR036444">
    <property type="entry name" value="PLipase_A2_dom_sf"/>
</dbReference>
<keyword evidence="2" id="KW-1185">Reference proteome</keyword>
<evidence type="ECO:0008006" key="3">
    <source>
        <dbReference type="Google" id="ProtNLM"/>
    </source>
</evidence>
<accession>A0A2T3W6P1</accession>
<name>A0A2T3W6P1_9DEIO</name>
<sequence>MADLLFFPRLAAQTAPLRRAAGALTLALSLAACGGAAPPETAAPAPTSAAPRAPTVQPQFIVPEDPSCDPFAIECPVDPGGGGTSFYRYWTLAQVATIDARAAFAVNLTRGSASALDQARAQHYPAQKALVDQTPTDWAAVQAQATPHAGLNWSQDGCSTTTLTNILTLGMTALYSQTFGPACRLHDFAYRNIPRLANEAQVASGQRDQVDHVSLRREVDDLFLSNMLDICAGKAWIVRGSCNNWARTFASAVRSYGGSSWAVWNFTWEE</sequence>
<dbReference type="GO" id="GO:0050482">
    <property type="term" value="P:arachidonate secretion"/>
    <property type="evidence" value="ECO:0007669"/>
    <property type="project" value="InterPro"/>
</dbReference>
<dbReference type="Proteomes" id="UP000240317">
    <property type="component" value="Unassembled WGS sequence"/>
</dbReference>
<proteinExistence type="predicted"/>
<protein>
    <recommendedName>
        <fullName evidence="3">Phospholipase</fullName>
    </recommendedName>
</protein>
<dbReference type="EMBL" id="PYSV01000011">
    <property type="protein sequence ID" value="PTA67547.1"/>
    <property type="molecule type" value="Genomic_DNA"/>
</dbReference>
<dbReference type="GO" id="GO:0006644">
    <property type="term" value="P:phospholipid metabolic process"/>
    <property type="evidence" value="ECO:0007669"/>
    <property type="project" value="InterPro"/>
</dbReference>